<name>A0A6C0CLZ9_9ZZZZ</name>
<dbReference type="EMBL" id="MN739450">
    <property type="protein sequence ID" value="QHT05172.1"/>
    <property type="molecule type" value="Genomic_DNA"/>
</dbReference>
<protein>
    <submittedName>
        <fullName evidence="2">Uncharacterized protein</fullName>
    </submittedName>
</protein>
<sequence>MSAAGPGDTNTTEESGTEHETAAGTFAEGEVEGEGEPGDRIPSAKRPPSVPNRPPSVPQRPKLDRPSKPRDVPPDSNRIPLWNLLTDETKSILGGAAPDKRKDVQYSRQVPQNGNIAYESKNKYPEHVLSHYRNETIDVYSAHPRIGHSSEYGFTHKFPFLDGPIVENSHLLTSIVLGATGSNPRILIAFVLIQPTYDIHVFSSKSSEATTYTSDSAISKILSEAFIIIHVDYNDSPDKTFMTTLKPLCKPNKAYIHFYSITKGNNGRIIKRDGLDHETLYLKDINSAHVARVVYTAVHYHCFKSE</sequence>
<organism evidence="2">
    <name type="scientific">viral metagenome</name>
    <dbReference type="NCBI Taxonomy" id="1070528"/>
    <lineage>
        <taxon>unclassified sequences</taxon>
        <taxon>metagenomes</taxon>
        <taxon>organismal metagenomes</taxon>
    </lineage>
</organism>
<feature type="compositionally biased region" description="Pro residues" evidence="1">
    <location>
        <begin position="48"/>
        <end position="58"/>
    </location>
</feature>
<accession>A0A6C0CLZ9</accession>
<evidence type="ECO:0000256" key="1">
    <source>
        <dbReference type="SAM" id="MobiDB-lite"/>
    </source>
</evidence>
<proteinExistence type="predicted"/>
<feature type="region of interest" description="Disordered" evidence="1">
    <location>
        <begin position="1"/>
        <end position="83"/>
    </location>
</feature>
<reference evidence="2" key="1">
    <citation type="journal article" date="2020" name="Nature">
        <title>Giant virus diversity and host interactions through global metagenomics.</title>
        <authorList>
            <person name="Schulz F."/>
            <person name="Roux S."/>
            <person name="Paez-Espino D."/>
            <person name="Jungbluth S."/>
            <person name="Walsh D.A."/>
            <person name="Denef V.J."/>
            <person name="McMahon K.D."/>
            <person name="Konstantinidis K.T."/>
            <person name="Eloe-Fadrosh E.A."/>
            <person name="Kyrpides N.C."/>
            <person name="Woyke T."/>
        </authorList>
    </citation>
    <scope>NUCLEOTIDE SEQUENCE</scope>
    <source>
        <strain evidence="2">GVMAG-M-3300021354-14</strain>
    </source>
</reference>
<evidence type="ECO:0000313" key="2">
    <source>
        <dbReference type="EMBL" id="QHT05172.1"/>
    </source>
</evidence>
<feature type="compositionally biased region" description="Basic and acidic residues" evidence="1">
    <location>
        <begin position="61"/>
        <end position="73"/>
    </location>
</feature>
<dbReference type="AlphaFoldDB" id="A0A6C0CLZ9"/>